<dbReference type="InterPro" id="IPR001387">
    <property type="entry name" value="Cro/C1-type_HTH"/>
</dbReference>
<dbReference type="SUPFAM" id="SSF51182">
    <property type="entry name" value="RmlC-like cupins"/>
    <property type="match status" value="1"/>
</dbReference>
<dbReference type="SMART" id="SM00530">
    <property type="entry name" value="HTH_XRE"/>
    <property type="match status" value="1"/>
</dbReference>
<protein>
    <submittedName>
        <fullName evidence="3">Helix-turn-helix domain-containing protein</fullName>
    </submittedName>
</protein>
<dbReference type="InterPro" id="IPR011051">
    <property type="entry name" value="RmlC_Cupin_sf"/>
</dbReference>
<dbReference type="InterPro" id="IPR013096">
    <property type="entry name" value="Cupin_2"/>
</dbReference>
<dbReference type="GO" id="GO:0003677">
    <property type="term" value="F:DNA binding"/>
    <property type="evidence" value="ECO:0007669"/>
    <property type="project" value="UniProtKB-KW"/>
</dbReference>
<dbReference type="CDD" id="cd00093">
    <property type="entry name" value="HTH_XRE"/>
    <property type="match status" value="1"/>
</dbReference>
<dbReference type="CDD" id="cd02209">
    <property type="entry name" value="cupin_XRE_C"/>
    <property type="match status" value="1"/>
</dbReference>
<dbReference type="KEGG" id="sgrg:L0C25_06245"/>
<dbReference type="RefSeq" id="WP_271635578.1">
    <property type="nucleotide sequence ID" value="NZ_CP094970.1"/>
</dbReference>
<dbReference type="PROSITE" id="PS50943">
    <property type="entry name" value="HTH_CROC1"/>
    <property type="match status" value="1"/>
</dbReference>
<proteinExistence type="predicted"/>
<reference evidence="3" key="1">
    <citation type="submission" date="2022-01" db="EMBL/GenBank/DDBJ databases">
        <title>Nocardioidaceae gen. sp. A5X3R13.</title>
        <authorList>
            <person name="Lopez Marin M.A."/>
            <person name="Uhlik O."/>
        </authorList>
    </citation>
    <scope>NUCLEOTIDE SEQUENCE</scope>
    <source>
        <strain evidence="3">A5X3R13</strain>
    </source>
</reference>
<organism evidence="3 4">
    <name type="scientific">Solicola gregarius</name>
    <dbReference type="NCBI Taxonomy" id="2908642"/>
    <lineage>
        <taxon>Bacteria</taxon>
        <taxon>Bacillati</taxon>
        <taxon>Actinomycetota</taxon>
        <taxon>Actinomycetes</taxon>
        <taxon>Propionibacteriales</taxon>
        <taxon>Nocardioidaceae</taxon>
        <taxon>Solicola</taxon>
    </lineage>
</organism>
<dbReference type="Proteomes" id="UP001164390">
    <property type="component" value="Chromosome"/>
</dbReference>
<dbReference type="EMBL" id="CP094970">
    <property type="protein sequence ID" value="UYM06667.1"/>
    <property type="molecule type" value="Genomic_DNA"/>
</dbReference>
<sequence>MTQQRDGDNSDQLGIDLAALGRQLRVLRRRQGRTVQALSAESGVSFGLISQLERGLGNPSFSALHRLAKCLSVPLSLLLAGEQDAAVVRRNERGQLPIAVEEPAEQQVVRELLTPRSSALLQFIRSTLPVGFTNQNRPYRHLGTECVTVEAGRLLVVHNDTEVELEPGDSMTYGCSTPHWWANAHDNVTIVLGAVTPFEA</sequence>
<dbReference type="Pfam" id="PF13560">
    <property type="entry name" value="HTH_31"/>
    <property type="match status" value="1"/>
</dbReference>
<dbReference type="GO" id="GO:0005829">
    <property type="term" value="C:cytosol"/>
    <property type="evidence" value="ECO:0007669"/>
    <property type="project" value="TreeGrafter"/>
</dbReference>
<dbReference type="PANTHER" id="PTHR46797">
    <property type="entry name" value="HTH-TYPE TRANSCRIPTIONAL REGULATOR"/>
    <property type="match status" value="1"/>
</dbReference>
<dbReference type="Gene3D" id="2.60.120.10">
    <property type="entry name" value="Jelly Rolls"/>
    <property type="match status" value="1"/>
</dbReference>
<dbReference type="InterPro" id="IPR050807">
    <property type="entry name" value="TransReg_Diox_bact_type"/>
</dbReference>
<evidence type="ECO:0000259" key="2">
    <source>
        <dbReference type="PROSITE" id="PS50943"/>
    </source>
</evidence>
<name>A0AA46TJV6_9ACTN</name>
<gene>
    <name evidence="3" type="ORF">L0C25_06245</name>
</gene>
<evidence type="ECO:0000313" key="4">
    <source>
        <dbReference type="Proteomes" id="UP001164390"/>
    </source>
</evidence>
<evidence type="ECO:0000313" key="3">
    <source>
        <dbReference type="EMBL" id="UYM06667.1"/>
    </source>
</evidence>
<dbReference type="InterPro" id="IPR014710">
    <property type="entry name" value="RmlC-like_jellyroll"/>
</dbReference>
<keyword evidence="4" id="KW-1185">Reference proteome</keyword>
<dbReference type="SUPFAM" id="SSF47413">
    <property type="entry name" value="lambda repressor-like DNA-binding domains"/>
    <property type="match status" value="1"/>
</dbReference>
<dbReference type="PANTHER" id="PTHR46797:SF1">
    <property type="entry name" value="METHYLPHOSPHONATE SYNTHASE"/>
    <property type="match status" value="1"/>
</dbReference>
<evidence type="ECO:0000256" key="1">
    <source>
        <dbReference type="ARBA" id="ARBA00023125"/>
    </source>
</evidence>
<dbReference type="Pfam" id="PF07883">
    <property type="entry name" value="Cupin_2"/>
    <property type="match status" value="1"/>
</dbReference>
<dbReference type="GO" id="GO:0003700">
    <property type="term" value="F:DNA-binding transcription factor activity"/>
    <property type="evidence" value="ECO:0007669"/>
    <property type="project" value="TreeGrafter"/>
</dbReference>
<keyword evidence="1" id="KW-0238">DNA-binding</keyword>
<feature type="domain" description="HTH cro/C1-type" evidence="2">
    <location>
        <begin position="24"/>
        <end position="78"/>
    </location>
</feature>
<dbReference type="InterPro" id="IPR010982">
    <property type="entry name" value="Lambda_DNA-bd_dom_sf"/>
</dbReference>
<dbReference type="Gene3D" id="1.10.260.40">
    <property type="entry name" value="lambda repressor-like DNA-binding domains"/>
    <property type="match status" value="1"/>
</dbReference>
<dbReference type="AlphaFoldDB" id="A0AA46TJV6"/>
<accession>A0AA46TJV6</accession>